<evidence type="ECO:0000313" key="1">
    <source>
        <dbReference type="EMBL" id="POG68935.1"/>
    </source>
</evidence>
<dbReference type="VEuPathDB" id="FungiDB:RhiirFUN_006735"/>
<keyword evidence="2" id="KW-1185">Reference proteome</keyword>
<dbReference type="Proteomes" id="UP000018888">
    <property type="component" value="Unassembled WGS sequence"/>
</dbReference>
<dbReference type="VEuPathDB" id="FungiDB:RhiirFUN_020256"/>
<reference evidence="1 2" key="1">
    <citation type="journal article" date="2013" name="Proc. Natl. Acad. Sci. U.S.A.">
        <title>Genome of an arbuscular mycorrhizal fungus provides insight into the oldest plant symbiosis.</title>
        <authorList>
            <person name="Tisserant E."/>
            <person name="Malbreil M."/>
            <person name="Kuo A."/>
            <person name="Kohler A."/>
            <person name="Symeonidi A."/>
            <person name="Balestrini R."/>
            <person name="Charron P."/>
            <person name="Duensing N."/>
            <person name="Frei Dit Frey N."/>
            <person name="Gianinazzi-Pearson V."/>
            <person name="Gilbert L.B."/>
            <person name="Handa Y."/>
            <person name="Herr J.R."/>
            <person name="Hijri M."/>
            <person name="Koul R."/>
            <person name="Kawaguchi M."/>
            <person name="Krajinski F."/>
            <person name="Lammers P.J."/>
            <person name="Masclaux F.G."/>
            <person name="Murat C."/>
            <person name="Morin E."/>
            <person name="Ndikumana S."/>
            <person name="Pagni M."/>
            <person name="Petitpierre D."/>
            <person name="Requena N."/>
            <person name="Rosikiewicz P."/>
            <person name="Riley R."/>
            <person name="Saito K."/>
            <person name="San Clemente H."/>
            <person name="Shapiro H."/>
            <person name="van Tuinen D."/>
            <person name="Becard G."/>
            <person name="Bonfante P."/>
            <person name="Paszkowski U."/>
            <person name="Shachar-Hill Y.Y."/>
            <person name="Tuskan G.A."/>
            <person name="Young P.W."/>
            <person name="Sanders I.R."/>
            <person name="Henrissat B."/>
            <person name="Rensing S.A."/>
            <person name="Grigoriev I.V."/>
            <person name="Corradi N."/>
            <person name="Roux C."/>
            <person name="Martin F."/>
        </authorList>
    </citation>
    <scope>NUCLEOTIDE SEQUENCE [LARGE SCALE GENOMIC DNA]</scope>
    <source>
        <strain evidence="1 2">DAOM 197198</strain>
    </source>
</reference>
<dbReference type="EMBL" id="AUPC02000145">
    <property type="protein sequence ID" value="POG68935.1"/>
    <property type="molecule type" value="Genomic_DNA"/>
</dbReference>
<evidence type="ECO:0000313" key="2">
    <source>
        <dbReference type="Proteomes" id="UP000018888"/>
    </source>
</evidence>
<reference evidence="1 2" key="2">
    <citation type="journal article" date="2018" name="New Phytol.">
        <title>High intraspecific genome diversity in the model arbuscular mycorrhizal symbiont Rhizophagus irregularis.</title>
        <authorList>
            <person name="Chen E.C.H."/>
            <person name="Morin E."/>
            <person name="Beaudet D."/>
            <person name="Noel J."/>
            <person name="Yildirir G."/>
            <person name="Ndikumana S."/>
            <person name="Charron P."/>
            <person name="St-Onge C."/>
            <person name="Giorgi J."/>
            <person name="Kruger M."/>
            <person name="Marton T."/>
            <person name="Ropars J."/>
            <person name="Grigoriev I.V."/>
            <person name="Hainaut M."/>
            <person name="Henrissat B."/>
            <person name="Roux C."/>
            <person name="Martin F."/>
            <person name="Corradi N."/>
        </authorList>
    </citation>
    <scope>NUCLEOTIDE SEQUENCE [LARGE SCALE GENOMIC DNA]</scope>
    <source>
        <strain evidence="1 2">DAOM 197198</strain>
    </source>
</reference>
<organism evidence="1 2">
    <name type="scientific">Rhizophagus irregularis (strain DAOM 181602 / DAOM 197198 / MUCL 43194)</name>
    <name type="common">Arbuscular mycorrhizal fungus</name>
    <name type="synonym">Glomus intraradices</name>
    <dbReference type="NCBI Taxonomy" id="747089"/>
    <lineage>
        <taxon>Eukaryota</taxon>
        <taxon>Fungi</taxon>
        <taxon>Fungi incertae sedis</taxon>
        <taxon>Mucoromycota</taxon>
        <taxon>Glomeromycotina</taxon>
        <taxon>Glomeromycetes</taxon>
        <taxon>Glomerales</taxon>
        <taxon>Glomeraceae</taxon>
        <taxon>Rhizophagus</taxon>
    </lineage>
</organism>
<sequence>MLSQVENKRVKTHGEIQTEAAVASKKRKSGHQQLITKYGESDTIEPIKKRICDCTVAKFFICCGVSFRLVEHPFFIDMIKSLCLGYDPPRAYTLSQDFLYEELANIVILDESPEKLSADISELIRSRSFFTNVEAVNTLLGPVKSVVKSLEFKTTTLADCFVELIKLSQKIKSLPPVSDYDFKYQCVERFNKRWKEFDIQLYLLAYILHPHYRGKGLRPTVLRNVYILAMEIWINMGGGELSSADLISQIQSFYLRKEEYNIPFSTNKGDVLTWWLLCNPVRSEENHIQKLALKILAITPHNAGCKRVFSVLGWFANQRRTKLKVEKLEAMAKLHTHYIINAQKELKYAYAVIYLFQTIIEQHTGDIEEIDISHQEIVDLIIVNEVEVELLFFVEHQTLRDQDEPYLHNKELGRRTLGNEPGLGCVGLLFFVERRTLRDKTNPDLECKEYGKGSGDAKLLEGELTLEERRTNYTNQTLVKGSWTANTLKHY</sequence>
<evidence type="ECO:0008006" key="3">
    <source>
        <dbReference type="Google" id="ProtNLM"/>
    </source>
</evidence>
<name>A0A2P4PU72_RHIID</name>
<protein>
    <recommendedName>
        <fullName evidence="3">HAT C-terminal dimerisation domain-containing protein</fullName>
    </recommendedName>
</protein>
<accession>A0A2P4PU72</accession>
<gene>
    <name evidence="1" type="ORF">GLOIN_2v1798339</name>
</gene>
<proteinExistence type="predicted"/>
<dbReference type="SUPFAM" id="SSF53098">
    <property type="entry name" value="Ribonuclease H-like"/>
    <property type="match status" value="1"/>
</dbReference>
<comment type="caution">
    <text evidence="1">The sequence shown here is derived from an EMBL/GenBank/DDBJ whole genome shotgun (WGS) entry which is preliminary data.</text>
</comment>
<dbReference type="InterPro" id="IPR012337">
    <property type="entry name" value="RNaseH-like_sf"/>
</dbReference>
<dbReference type="AlphaFoldDB" id="A0A2P4PU72"/>